<accession>A0A947DCD1</accession>
<reference evidence="1" key="2">
    <citation type="journal article" date="2021" name="Mar. Drugs">
        <title>Genome Reduction and Secondary Metabolism of the Marine Sponge-Associated Cyanobacterium Leptothoe.</title>
        <authorList>
            <person name="Konstantinou D."/>
            <person name="Popin R.V."/>
            <person name="Fewer D.P."/>
            <person name="Sivonen K."/>
            <person name="Gkelis S."/>
        </authorList>
    </citation>
    <scope>NUCLEOTIDE SEQUENCE</scope>
    <source>
        <strain evidence="1">TAU-MAC 1115</strain>
    </source>
</reference>
<keyword evidence="2" id="KW-1185">Reference proteome</keyword>
<gene>
    <name evidence="1" type="ORF">IXB50_03450</name>
</gene>
<dbReference type="Proteomes" id="UP000717364">
    <property type="component" value="Unassembled WGS sequence"/>
</dbReference>
<proteinExistence type="predicted"/>
<name>A0A947DCD1_9CYAN</name>
<dbReference type="RefSeq" id="WP_215607543.1">
    <property type="nucleotide sequence ID" value="NZ_JADOES010000004.1"/>
</dbReference>
<reference evidence="1" key="1">
    <citation type="submission" date="2020-11" db="EMBL/GenBank/DDBJ databases">
        <authorList>
            <person name="Konstantinou D."/>
            <person name="Gkelis S."/>
            <person name="Popin R."/>
            <person name="Fewer D."/>
            <person name="Sivonen K."/>
        </authorList>
    </citation>
    <scope>NUCLEOTIDE SEQUENCE</scope>
    <source>
        <strain evidence="1">TAU-MAC 1115</strain>
    </source>
</reference>
<evidence type="ECO:0000313" key="2">
    <source>
        <dbReference type="Proteomes" id="UP000717364"/>
    </source>
</evidence>
<protein>
    <submittedName>
        <fullName evidence="1">Baseplate J/gp47 family protein</fullName>
    </submittedName>
</protein>
<sequence>MELKAHNFRDGTGQRQRLLRALQPDYVAVDERTLEDGLRFAQTYAKQLGYFNLSNQLDGDWSGFFSGDIQQMLDYLEHSDDVTDDDPSVSPHLALFLTFLKLFQYPQQQFKELTQRYLDFYYRDVLRLTERPAIADQVHVIFGLDPGETIHLLQQGTRLSAGPDSQGVDQQYLLDEDIYLNQAQVASVKTLAVDKAYIDLKAIHLQGDRNSEAFENMLQWAVGTPNQGDALPNYPSGEPEDIPYDGAHVRSLFQSIKGYTLDQVTAPQQQYILNQLCFASIEDFQYCLDIHDREIQKQQGDREATPPMDSEWDQVYELVEKAYRKKINRDRKLTLKAEHRSPTYTNPDIAFTAMVQLALGDPNPRDALPLLPDGGQITLANLLAALAPDSTAPITPQTAAQYIQDQLFMSVEDFQTIMEINANEDAAETDWEEVYRLLEKAQSKKRGFTYPLIGRMEIQAISAAGIAEAEPGEFAQLKRFNTFSANLPEADVPATVPQDIGVAITSPVLLLSEGTREITVTLSCQAETFNRGILTDMVERGEIPFEVAISSAQEWLSMAGAALTFQVGDFLLEEPLKVHQPDGLSPVYTTPPEVMFEDEDEGRYLHFRDGTLYEITEVRAADEVKLEAVGQLAPTEQIAKYQTLEIDGSYHEITGLTLSDDGRSVSTTANRFKANDVNKFLMLADGTIYQIRRYANARNVEVNYWGYLPPVDNVIKKYDEITLTSLATIAALDMSSVVISADEDIRFAAADVGHYLAWNTGNIYQITATLSDREAQVKQVGSMQKDSVWTEPIHHYSATGIYPNSLKFSFTVEADQVAIAPPPPDKSASTFTTPYPVVKIALKGPEPSKNKGNIAAHYEALQGLCLERVNLQVAAKDIQTLQLRNDRSTLSTKSPFEPFGSSPKAGAGFYFYHPEIAYKKLDDLSLHIDWMGLPDDLAENYRAYCNVALANAPDNIENNSFQAQLQLLLNRSWRQVKTQPLFVLADDDVQGSGDSSPLAPQMTLDYGKASFEAIANYTQTAPENFTLDDLLEQPRYFKLELSSPDFLHNLYPLVLNKVARSTDTAINSLAVYPPYTPEIKAISLDYKASVEIDLSASPPEHALDQIFQLHPFGYVDIFRTCGDDDGHFFLLPQYDLAGELFIGVRDLQPPQLLTVLFQMVAGSADVELSNPPIQWSYLSCDRWYPLQDTEVLSDNTNGLVDSGIFRFQIPAEATADNHLLPGGLHWLRATVADNATAIPDTLDIRAQAVKATFVNQGNAPDHFNQPLAAKSIQTLVERVPVIQTIEQPYSSFKGRGQEAPEAFYTRVSERLRHKQRALTRWDYEHLVLENFPQIYKAKCLSQADQNNVPGAAQVTVVVIPDISNTAPFFPLEPKAPLYLLKEIETFLQAHTSPFVNVVVKNPRYEQIKYRIGVRLREGYEQGYYLQQINQELVQFLSPWAYEKQADISFGSSIHSSTVIHFVETRPYVDYVTNLKLIEQSFVDEDQQDSATLQVNTTNLAQVRRPDSILVSAPTHIIDIITTEDYEEEAFEGIDYMIIDLDFILK</sequence>
<dbReference type="EMBL" id="JADOES010000004">
    <property type="protein sequence ID" value="MBT9314475.1"/>
    <property type="molecule type" value="Genomic_DNA"/>
</dbReference>
<evidence type="ECO:0000313" key="1">
    <source>
        <dbReference type="EMBL" id="MBT9314475.1"/>
    </source>
</evidence>
<comment type="caution">
    <text evidence="1">The sequence shown here is derived from an EMBL/GenBank/DDBJ whole genome shotgun (WGS) entry which is preliminary data.</text>
</comment>
<organism evidence="1 2">
    <name type="scientific">Leptothoe spongobia TAU-MAC 1115</name>
    <dbReference type="NCBI Taxonomy" id="1967444"/>
    <lineage>
        <taxon>Bacteria</taxon>
        <taxon>Bacillati</taxon>
        <taxon>Cyanobacteriota</taxon>
        <taxon>Cyanophyceae</taxon>
        <taxon>Nodosilineales</taxon>
        <taxon>Cymatolegaceae</taxon>
        <taxon>Leptothoe</taxon>
        <taxon>Leptothoe spongobia</taxon>
    </lineage>
</organism>